<organism evidence="1 2">
    <name type="scientific">Trema orientale</name>
    <name type="common">Charcoal tree</name>
    <name type="synonym">Celtis orientalis</name>
    <dbReference type="NCBI Taxonomy" id="63057"/>
    <lineage>
        <taxon>Eukaryota</taxon>
        <taxon>Viridiplantae</taxon>
        <taxon>Streptophyta</taxon>
        <taxon>Embryophyta</taxon>
        <taxon>Tracheophyta</taxon>
        <taxon>Spermatophyta</taxon>
        <taxon>Magnoliopsida</taxon>
        <taxon>eudicotyledons</taxon>
        <taxon>Gunneridae</taxon>
        <taxon>Pentapetalae</taxon>
        <taxon>rosids</taxon>
        <taxon>fabids</taxon>
        <taxon>Rosales</taxon>
        <taxon>Cannabaceae</taxon>
        <taxon>Trema</taxon>
    </lineage>
</organism>
<proteinExistence type="predicted"/>
<dbReference type="AlphaFoldDB" id="A0A2P5C200"/>
<protein>
    <submittedName>
        <fullName evidence="1">Uncharacterized protein</fullName>
    </submittedName>
</protein>
<accession>A0A2P5C200</accession>
<dbReference type="InParanoid" id="A0A2P5C200"/>
<sequence length="89" mass="9557">MAHNLRGSEWSQAIVQIKERFSLVSEVSLGIEAILSVGRLTFGSVSSPSGLATWPRVTGLPLGSCDVTSGHKASPQGLRRALWSHNWVS</sequence>
<reference evidence="2" key="1">
    <citation type="submission" date="2016-06" db="EMBL/GenBank/DDBJ databases">
        <title>Parallel loss of symbiosis genes in relatives of nitrogen-fixing non-legume Parasponia.</title>
        <authorList>
            <person name="Van Velzen R."/>
            <person name="Holmer R."/>
            <person name="Bu F."/>
            <person name="Rutten L."/>
            <person name="Van Zeijl A."/>
            <person name="Liu W."/>
            <person name="Santuari L."/>
            <person name="Cao Q."/>
            <person name="Sharma T."/>
            <person name="Shen D."/>
            <person name="Roswanjaya Y."/>
            <person name="Wardhani T."/>
            <person name="Kalhor M.S."/>
            <person name="Jansen J."/>
            <person name="Van den Hoogen J."/>
            <person name="Gungor B."/>
            <person name="Hartog M."/>
            <person name="Hontelez J."/>
            <person name="Verver J."/>
            <person name="Yang W.-C."/>
            <person name="Schijlen E."/>
            <person name="Repin R."/>
            <person name="Schilthuizen M."/>
            <person name="Schranz E."/>
            <person name="Heidstra R."/>
            <person name="Miyata K."/>
            <person name="Fedorova E."/>
            <person name="Kohlen W."/>
            <person name="Bisseling T."/>
            <person name="Smit S."/>
            <person name="Geurts R."/>
        </authorList>
    </citation>
    <scope>NUCLEOTIDE SEQUENCE [LARGE SCALE GENOMIC DNA]</scope>
    <source>
        <strain evidence="2">cv. RG33-2</strain>
    </source>
</reference>
<dbReference type="EMBL" id="JXTC01000424">
    <property type="protein sequence ID" value="PON55044.1"/>
    <property type="molecule type" value="Genomic_DNA"/>
</dbReference>
<gene>
    <name evidence="1" type="ORF">TorRG33x02_300530</name>
</gene>
<evidence type="ECO:0000313" key="2">
    <source>
        <dbReference type="Proteomes" id="UP000237000"/>
    </source>
</evidence>
<comment type="caution">
    <text evidence="1">The sequence shown here is derived from an EMBL/GenBank/DDBJ whole genome shotgun (WGS) entry which is preliminary data.</text>
</comment>
<dbReference type="Proteomes" id="UP000237000">
    <property type="component" value="Unassembled WGS sequence"/>
</dbReference>
<keyword evidence="2" id="KW-1185">Reference proteome</keyword>
<evidence type="ECO:0000313" key="1">
    <source>
        <dbReference type="EMBL" id="PON55044.1"/>
    </source>
</evidence>
<name>A0A2P5C200_TREOI</name>